<sequence>MATTETSKLRTLAGVVGIGSLALFGATACDDGGTETEDPAVEDPATEEEPMEEDTMEEEPMDEETMEDDGDV</sequence>
<organism evidence="2 3">
    <name type="scientific">Nesterenkonia sandarakina</name>
    <dbReference type="NCBI Taxonomy" id="272918"/>
    <lineage>
        <taxon>Bacteria</taxon>
        <taxon>Bacillati</taxon>
        <taxon>Actinomycetota</taxon>
        <taxon>Actinomycetes</taxon>
        <taxon>Micrococcales</taxon>
        <taxon>Micrococcaceae</taxon>
        <taxon>Nesterenkonia</taxon>
    </lineage>
</organism>
<evidence type="ECO:0000313" key="2">
    <source>
        <dbReference type="EMBL" id="PRZ18080.1"/>
    </source>
</evidence>
<dbReference type="AlphaFoldDB" id="A0A2T0YR86"/>
<name>A0A2T0YR86_9MICC</name>
<accession>A0A2T0YR86</accession>
<proteinExistence type="predicted"/>
<evidence type="ECO:0000313" key="3">
    <source>
        <dbReference type="Proteomes" id="UP000238217"/>
    </source>
</evidence>
<feature type="compositionally biased region" description="Acidic residues" evidence="1">
    <location>
        <begin position="32"/>
        <end position="72"/>
    </location>
</feature>
<dbReference type="Proteomes" id="UP000238217">
    <property type="component" value="Unassembled WGS sequence"/>
</dbReference>
<feature type="region of interest" description="Disordered" evidence="1">
    <location>
        <begin position="28"/>
        <end position="72"/>
    </location>
</feature>
<reference evidence="2 3" key="1">
    <citation type="submission" date="2018-03" db="EMBL/GenBank/DDBJ databases">
        <title>Comparative analysis of microorganisms from saline springs in Andes Mountain Range, Colombia.</title>
        <authorList>
            <person name="Rubin E."/>
        </authorList>
    </citation>
    <scope>NUCLEOTIDE SEQUENCE [LARGE SCALE GENOMIC DNA]</scope>
    <source>
        <strain evidence="2 3">CG 35</strain>
    </source>
</reference>
<keyword evidence="3" id="KW-1185">Reference proteome</keyword>
<comment type="caution">
    <text evidence="2">The sequence shown here is derived from an EMBL/GenBank/DDBJ whole genome shotgun (WGS) entry which is preliminary data.</text>
</comment>
<evidence type="ECO:0000256" key="1">
    <source>
        <dbReference type="SAM" id="MobiDB-lite"/>
    </source>
</evidence>
<dbReference type="EMBL" id="PVTY01000003">
    <property type="protein sequence ID" value="PRZ18080.1"/>
    <property type="molecule type" value="Genomic_DNA"/>
</dbReference>
<dbReference type="RefSeq" id="WP_106121984.1">
    <property type="nucleotide sequence ID" value="NZ_PVTY01000003.1"/>
</dbReference>
<protein>
    <submittedName>
        <fullName evidence="2">Uncharacterized protein</fullName>
    </submittedName>
</protein>
<gene>
    <name evidence="2" type="ORF">BCL67_10365</name>
</gene>
<dbReference type="OrthoDB" id="4966696at2"/>